<dbReference type="AlphaFoldDB" id="A0A5C6F7P0"/>
<dbReference type="RefSeq" id="WP_146532305.1">
    <property type="nucleotide sequence ID" value="NZ_SJPX01000001.1"/>
</dbReference>
<name>A0A5C6F7P0_9BACT</name>
<dbReference type="InterPro" id="IPR034660">
    <property type="entry name" value="DinB/YfiT-like"/>
</dbReference>
<comment type="caution">
    <text evidence="2">The sequence shown here is derived from an EMBL/GenBank/DDBJ whole genome shotgun (WGS) entry which is preliminary data.</text>
</comment>
<evidence type="ECO:0000313" key="3">
    <source>
        <dbReference type="Proteomes" id="UP000317977"/>
    </source>
</evidence>
<feature type="domain" description="DinB-like" evidence="1">
    <location>
        <begin position="20"/>
        <end position="149"/>
    </location>
</feature>
<dbReference type="InterPro" id="IPR024775">
    <property type="entry name" value="DinB-like"/>
</dbReference>
<sequence length="163" mass="17898">MDAKELARLAIASADQICMSYLADLSDADLLHRPIKGTNHINWQVGHLIASEHMLGEMVQAGSMPALPDGFAEKYAKETASSDDQASFATKEELLAAKQVQRDGMLSLLDKLPVEDLSNPSPEQMRSFFPNLASLILSADSHWLMHAGQWAIVRRSLGKPPLF</sequence>
<proteinExistence type="predicted"/>
<dbReference type="SUPFAM" id="SSF109854">
    <property type="entry name" value="DinB/YfiT-like putative metalloenzymes"/>
    <property type="match status" value="1"/>
</dbReference>
<organism evidence="2 3">
    <name type="scientific">Rubripirellula reticaptiva</name>
    <dbReference type="NCBI Taxonomy" id="2528013"/>
    <lineage>
        <taxon>Bacteria</taxon>
        <taxon>Pseudomonadati</taxon>
        <taxon>Planctomycetota</taxon>
        <taxon>Planctomycetia</taxon>
        <taxon>Pirellulales</taxon>
        <taxon>Pirellulaceae</taxon>
        <taxon>Rubripirellula</taxon>
    </lineage>
</organism>
<gene>
    <name evidence="2" type="ORF">Poly59_03050</name>
</gene>
<dbReference type="EMBL" id="SJPX01000001">
    <property type="protein sequence ID" value="TWU57398.1"/>
    <property type="molecule type" value="Genomic_DNA"/>
</dbReference>
<evidence type="ECO:0000313" key="2">
    <source>
        <dbReference type="EMBL" id="TWU57398.1"/>
    </source>
</evidence>
<accession>A0A5C6F7P0</accession>
<reference evidence="2 3" key="1">
    <citation type="submission" date="2019-02" db="EMBL/GenBank/DDBJ databases">
        <title>Deep-cultivation of Planctomycetes and their phenomic and genomic characterization uncovers novel biology.</title>
        <authorList>
            <person name="Wiegand S."/>
            <person name="Jogler M."/>
            <person name="Boedeker C."/>
            <person name="Pinto D."/>
            <person name="Vollmers J."/>
            <person name="Rivas-Marin E."/>
            <person name="Kohn T."/>
            <person name="Peeters S.H."/>
            <person name="Heuer A."/>
            <person name="Rast P."/>
            <person name="Oberbeckmann S."/>
            <person name="Bunk B."/>
            <person name="Jeske O."/>
            <person name="Meyerdierks A."/>
            <person name="Storesund J.E."/>
            <person name="Kallscheuer N."/>
            <person name="Luecker S."/>
            <person name="Lage O.M."/>
            <person name="Pohl T."/>
            <person name="Merkel B.J."/>
            <person name="Hornburger P."/>
            <person name="Mueller R.-W."/>
            <person name="Bruemmer F."/>
            <person name="Labrenz M."/>
            <person name="Spormann A.M."/>
            <person name="Op Den Camp H."/>
            <person name="Overmann J."/>
            <person name="Amann R."/>
            <person name="Jetten M.S.M."/>
            <person name="Mascher T."/>
            <person name="Medema M.H."/>
            <person name="Devos D.P."/>
            <person name="Kaster A.-K."/>
            <person name="Ovreas L."/>
            <person name="Rohde M."/>
            <person name="Galperin M.Y."/>
            <person name="Jogler C."/>
        </authorList>
    </citation>
    <scope>NUCLEOTIDE SEQUENCE [LARGE SCALE GENOMIC DNA]</scope>
    <source>
        <strain evidence="2 3">Poly59</strain>
    </source>
</reference>
<dbReference type="Gene3D" id="1.20.120.450">
    <property type="entry name" value="dinb family like domain"/>
    <property type="match status" value="1"/>
</dbReference>
<evidence type="ECO:0000259" key="1">
    <source>
        <dbReference type="Pfam" id="PF12867"/>
    </source>
</evidence>
<keyword evidence="3" id="KW-1185">Reference proteome</keyword>
<protein>
    <submittedName>
        <fullName evidence="2">DinB superfamily protein</fullName>
    </submittedName>
</protein>
<dbReference type="Proteomes" id="UP000317977">
    <property type="component" value="Unassembled WGS sequence"/>
</dbReference>
<dbReference type="Pfam" id="PF12867">
    <property type="entry name" value="DinB_2"/>
    <property type="match status" value="1"/>
</dbReference>
<dbReference type="OrthoDB" id="267642at2"/>